<dbReference type="AlphaFoldDB" id="A0ABD5PEG7"/>
<reference evidence="1 2" key="1">
    <citation type="journal article" date="2019" name="Int. J. Syst. Evol. Microbiol.">
        <title>The Global Catalogue of Microorganisms (GCM) 10K type strain sequencing project: providing services to taxonomists for standard genome sequencing and annotation.</title>
        <authorList>
            <consortium name="The Broad Institute Genomics Platform"/>
            <consortium name="The Broad Institute Genome Sequencing Center for Infectious Disease"/>
            <person name="Wu L."/>
            <person name="Ma J."/>
        </authorList>
    </citation>
    <scope>NUCLEOTIDE SEQUENCE [LARGE SCALE GENOMIC DNA]</scope>
    <source>
        <strain evidence="1 2">CGMCC 1.12553</strain>
    </source>
</reference>
<dbReference type="InterPro" id="IPR022454">
    <property type="entry name" value="CHP03883_F420-assoc"/>
</dbReference>
<proteinExistence type="predicted"/>
<dbReference type="EMBL" id="JBHSDS010000008">
    <property type="protein sequence ID" value="MFC4359212.1"/>
    <property type="molecule type" value="Genomic_DNA"/>
</dbReference>
<dbReference type="SUPFAM" id="SSF55486">
    <property type="entry name" value="Metalloproteases ('zincins'), catalytic domain"/>
    <property type="match status" value="1"/>
</dbReference>
<sequence length="317" mass="35825">MDLYRSVRAVTNASGTGFVDWAAVAEAAKASTPPGDLTLTQEERTGYATDVRDARREVRRVAEVEFDLPDTVEVQNRHHWIDANVATFERVMRPIEEKGGSFFPGVARVVNTGTMAFMLSFLGKNVLGQYDPLLLAEGDPDHSLYFVRPNIQKVAAMLDVDYPRFRRWIAFHEVTHAAEFGAAPWLSGYLEQRMEEGVDTLAEGGFDRHSFQELDTAMTAVEGYAELLMDRAFDDDYEDLRRKLDERRQGGGPLARLVRRALGLGLKRRQYERGAAFFEAVADARGVAAASKVWERPENLPTDDELDHPEQWMRRVV</sequence>
<protein>
    <submittedName>
        <fullName evidence="1">Zinc-dependent metalloprotease</fullName>
    </submittedName>
</protein>
<keyword evidence="1" id="KW-0482">Metalloprotease</keyword>
<evidence type="ECO:0000313" key="1">
    <source>
        <dbReference type="EMBL" id="MFC4359212.1"/>
    </source>
</evidence>
<accession>A0ABD5PEG7</accession>
<dbReference type="Pfam" id="PF10103">
    <property type="entry name" value="Zincin_2"/>
    <property type="match status" value="2"/>
</dbReference>
<keyword evidence="2" id="KW-1185">Reference proteome</keyword>
<keyword evidence="1" id="KW-0645">Protease</keyword>
<comment type="caution">
    <text evidence="1">The sequence shown here is derived from an EMBL/GenBank/DDBJ whole genome shotgun (WGS) entry which is preliminary data.</text>
</comment>
<dbReference type="NCBIfam" id="TIGR03624">
    <property type="entry name" value="putative hydrolase"/>
    <property type="match status" value="2"/>
</dbReference>
<dbReference type="Gene3D" id="1.20.150.30">
    <property type="entry name" value="Zincin-like metallopeptidase, N-terminal domain"/>
    <property type="match status" value="1"/>
</dbReference>
<dbReference type="RefSeq" id="WP_267622908.1">
    <property type="nucleotide sequence ID" value="NZ_JAODIW010000006.1"/>
</dbReference>
<dbReference type="PANTHER" id="PTHR39420">
    <property type="match status" value="1"/>
</dbReference>
<gene>
    <name evidence="1" type="ORF">ACFO0N_14800</name>
</gene>
<dbReference type="NCBIfam" id="TIGR03883">
    <property type="entry name" value="DUF2342_F420"/>
    <property type="match status" value="1"/>
</dbReference>
<evidence type="ECO:0000313" key="2">
    <source>
        <dbReference type="Proteomes" id="UP001595921"/>
    </source>
</evidence>
<dbReference type="InterPro" id="IPR018766">
    <property type="entry name" value="Zinicin_2"/>
</dbReference>
<keyword evidence="1" id="KW-0378">Hydrolase</keyword>
<organism evidence="1 2">
    <name type="scientific">Halobium salinum</name>
    <dbReference type="NCBI Taxonomy" id="1364940"/>
    <lineage>
        <taxon>Archaea</taxon>
        <taxon>Methanobacteriati</taxon>
        <taxon>Methanobacteriota</taxon>
        <taxon>Stenosarchaea group</taxon>
        <taxon>Halobacteria</taxon>
        <taxon>Halobacteriales</taxon>
        <taxon>Haloferacaceae</taxon>
        <taxon>Halobium</taxon>
    </lineage>
</organism>
<name>A0ABD5PEG7_9EURY</name>
<dbReference type="PANTHER" id="PTHR39420:SF1">
    <property type="entry name" value="HYDROLASE"/>
    <property type="match status" value="1"/>
</dbReference>
<dbReference type="Proteomes" id="UP001595921">
    <property type="component" value="Unassembled WGS sequence"/>
</dbReference>
<dbReference type="InterPro" id="IPR042271">
    <property type="entry name" value="Zinicin_2_N"/>
</dbReference>
<dbReference type="GO" id="GO:0008237">
    <property type="term" value="F:metallopeptidase activity"/>
    <property type="evidence" value="ECO:0007669"/>
    <property type="project" value="UniProtKB-KW"/>
</dbReference>